<protein>
    <submittedName>
        <fullName evidence="1">Uncharacterized protein</fullName>
    </submittedName>
</protein>
<reference evidence="2" key="1">
    <citation type="submission" date="2016-10" db="EMBL/GenBank/DDBJ databases">
        <authorList>
            <person name="Varghese N."/>
            <person name="Submissions S."/>
        </authorList>
    </citation>
    <scope>NUCLEOTIDE SEQUENCE [LARGE SCALE GENOMIC DNA]</scope>
    <source>
        <strain evidence="2">DSM 17933</strain>
    </source>
</reference>
<sequence length="135" mass="14539">MKRFPGLSRATAYRDCANALSLFGDIAQSTKQGIKHLATEIVKDAIGIARIKNNEVAMIQGAKEMASINGVNTVDPDLPDFSKLEPNTYNISLPQNVISALQSMITGGHINLGGLVNEMSKHADEAEIIKDDESD</sequence>
<dbReference type="Proteomes" id="UP000199643">
    <property type="component" value="Unassembled WGS sequence"/>
</dbReference>
<gene>
    <name evidence="1" type="ORF">SAMN05421827_109133</name>
</gene>
<dbReference type="EMBL" id="FNCH01000009">
    <property type="protein sequence ID" value="SDG67881.1"/>
    <property type="molecule type" value="Genomic_DNA"/>
</dbReference>
<dbReference type="STRING" id="405671.SAMN05421827_109133"/>
<dbReference type="AlphaFoldDB" id="A0A1G7W7J2"/>
<evidence type="ECO:0000313" key="2">
    <source>
        <dbReference type="Proteomes" id="UP000199643"/>
    </source>
</evidence>
<evidence type="ECO:0000313" key="1">
    <source>
        <dbReference type="EMBL" id="SDG67881.1"/>
    </source>
</evidence>
<name>A0A1G7W7J2_9SPHI</name>
<accession>A0A1G7W7J2</accession>
<proteinExistence type="predicted"/>
<keyword evidence="2" id="KW-1185">Reference proteome</keyword>
<organism evidence="1 2">
    <name type="scientific">Pedobacter terrae</name>
    <dbReference type="NCBI Taxonomy" id="405671"/>
    <lineage>
        <taxon>Bacteria</taxon>
        <taxon>Pseudomonadati</taxon>
        <taxon>Bacteroidota</taxon>
        <taxon>Sphingobacteriia</taxon>
        <taxon>Sphingobacteriales</taxon>
        <taxon>Sphingobacteriaceae</taxon>
        <taxon>Pedobacter</taxon>
    </lineage>
</organism>